<feature type="region of interest" description="Disordered" evidence="4">
    <location>
        <begin position="553"/>
        <end position="584"/>
    </location>
</feature>
<comment type="caution">
    <text evidence="5">The sequence shown here is derived from an EMBL/GenBank/DDBJ whole genome shotgun (WGS) entry which is preliminary data.</text>
</comment>
<evidence type="ECO:0000256" key="4">
    <source>
        <dbReference type="SAM" id="MobiDB-lite"/>
    </source>
</evidence>
<dbReference type="Pfam" id="PF09738">
    <property type="entry name" value="LRRFIP"/>
    <property type="match status" value="1"/>
</dbReference>
<feature type="compositionally biased region" description="Basic and acidic residues" evidence="4">
    <location>
        <begin position="573"/>
        <end position="584"/>
    </location>
</feature>
<dbReference type="PANTHER" id="PTHR19212">
    <property type="entry name" value="LEUCINE RICH REPEAT IN FLII INTERACTING PROTEIN"/>
    <property type="match status" value="1"/>
</dbReference>
<feature type="coiled-coil region" evidence="3">
    <location>
        <begin position="257"/>
        <end position="488"/>
    </location>
</feature>
<gene>
    <name evidence="5" type="ORF">DAT39_013169</name>
</gene>
<comment type="similarity">
    <text evidence="1">Belongs to the LRRFIP family.</text>
</comment>
<accession>A0A8J4UE11</accession>
<organism evidence="5 6">
    <name type="scientific">Clarias magur</name>
    <name type="common">Asian catfish</name>
    <name type="synonym">Macropteronotus magur</name>
    <dbReference type="NCBI Taxonomy" id="1594786"/>
    <lineage>
        <taxon>Eukaryota</taxon>
        <taxon>Metazoa</taxon>
        <taxon>Chordata</taxon>
        <taxon>Craniata</taxon>
        <taxon>Vertebrata</taxon>
        <taxon>Euteleostomi</taxon>
        <taxon>Actinopterygii</taxon>
        <taxon>Neopterygii</taxon>
        <taxon>Teleostei</taxon>
        <taxon>Ostariophysi</taxon>
        <taxon>Siluriformes</taxon>
        <taxon>Clariidae</taxon>
        <taxon>Clarias</taxon>
    </lineage>
</organism>
<dbReference type="OrthoDB" id="8962094at2759"/>
<dbReference type="EMBL" id="QNUK01000248">
    <property type="protein sequence ID" value="KAF5897114.1"/>
    <property type="molecule type" value="Genomic_DNA"/>
</dbReference>
<dbReference type="InterPro" id="IPR019139">
    <property type="entry name" value="LRRFIP1/2"/>
</dbReference>
<name>A0A8J4UE11_CLAMG</name>
<evidence type="ECO:0000256" key="2">
    <source>
        <dbReference type="ARBA" id="ARBA00023054"/>
    </source>
</evidence>
<reference evidence="5" key="1">
    <citation type="submission" date="2020-07" db="EMBL/GenBank/DDBJ databases">
        <title>Clarias magur genome sequencing, assembly and annotation.</title>
        <authorList>
            <person name="Kushwaha B."/>
            <person name="Kumar R."/>
            <person name="Das P."/>
            <person name="Joshi C.G."/>
            <person name="Kumar D."/>
            <person name="Nagpure N.S."/>
            <person name="Pandey M."/>
            <person name="Agarwal S."/>
            <person name="Srivastava S."/>
            <person name="Singh M."/>
            <person name="Sahoo L."/>
            <person name="Jayasankar P."/>
            <person name="Meher P.K."/>
            <person name="Koringa P.G."/>
            <person name="Iquebal M.A."/>
            <person name="Das S.P."/>
            <person name="Bit A."/>
            <person name="Patnaik S."/>
            <person name="Patel N."/>
            <person name="Shah T.M."/>
            <person name="Hinsu A."/>
            <person name="Jena J.K."/>
        </authorList>
    </citation>
    <scope>NUCLEOTIDE SEQUENCE</scope>
    <source>
        <strain evidence="5">CIFAMagur01</strain>
        <tissue evidence="5">Testis</tissue>
    </source>
</reference>
<feature type="non-terminal residue" evidence="5">
    <location>
        <position position="1"/>
    </location>
</feature>
<evidence type="ECO:0000256" key="1">
    <source>
        <dbReference type="ARBA" id="ARBA00008275"/>
    </source>
</evidence>
<feature type="coiled-coil region" evidence="3">
    <location>
        <begin position="165"/>
        <end position="192"/>
    </location>
</feature>
<proteinExistence type="inferred from homology"/>
<dbReference type="GO" id="GO:0000981">
    <property type="term" value="F:DNA-binding transcription factor activity, RNA polymerase II-specific"/>
    <property type="evidence" value="ECO:0007669"/>
    <property type="project" value="TreeGrafter"/>
</dbReference>
<protein>
    <submittedName>
        <fullName evidence="5">Paramyosin-like isoform X1</fullName>
    </submittedName>
</protein>
<keyword evidence="6" id="KW-1185">Reference proteome</keyword>
<feature type="coiled-coil region" evidence="3">
    <location>
        <begin position="79"/>
        <end position="113"/>
    </location>
</feature>
<dbReference type="AlphaFoldDB" id="A0A8J4UE11"/>
<evidence type="ECO:0000313" key="6">
    <source>
        <dbReference type="Proteomes" id="UP000727407"/>
    </source>
</evidence>
<dbReference type="GO" id="GO:0000978">
    <property type="term" value="F:RNA polymerase II cis-regulatory region sequence-specific DNA binding"/>
    <property type="evidence" value="ECO:0007669"/>
    <property type="project" value="TreeGrafter"/>
</dbReference>
<keyword evidence="2 3" id="KW-0175">Coiled coil</keyword>
<dbReference type="Gene3D" id="1.20.5.4090">
    <property type="match status" value="4"/>
</dbReference>
<sequence length="584" mass="66477">MTAWPRGTTNSVNEAEKTIQYLVVSMHQLENRVSKLEELLCEACGNCDMKSKECERERQAHSSLQTQNDALMMTLMQKEVSLEDANKKHKKSIAQLQAEKFKLADKVKTLQDSVQNLGTLLCKSQRERDGRKDACKGECEAHRILQAQRDEIKEIMFHKELLKIKEKHKKSFAQLKAEKSDMTDQLKTLQDSVQHMGILLCESQRQCDDLNTECEQMLEADIILQAEINELRKSLMHKEELLRVSLADADEKLKKSVAQLETEKFELTDQVKTMQDSMQNIGTLLCESQKECDDLNDECEQAREADSILQTEIDELKKSLIHKEEILKISLAEAHEKHQKASESIAQLEGKNSDLTDQVKTLRDTLQNVGTLLCQTQAERDYLVTECEQAREVRHILQAQNNKLKKNLKISIAEAHEKHQMASESITQLEAKNSDLTDQVKALQDTLRDVGTLLCESQMDCDHLQDECEQEREAYNILQVEINELKKTMLHREKLLKNSLAAALEKHQTAPKSTENSDQVGALRDTLQKVKTLLWDTHMEGDRLVDSCLAETEKKDQMAGESAAQPGANSSDPPDHVIKCGHEL</sequence>
<evidence type="ECO:0000313" key="5">
    <source>
        <dbReference type="EMBL" id="KAF5897114.1"/>
    </source>
</evidence>
<evidence type="ECO:0000256" key="3">
    <source>
        <dbReference type="SAM" id="Coils"/>
    </source>
</evidence>
<dbReference type="Proteomes" id="UP000727407">
    <property type="component" value="Unassembled WGS sequence"/>
</dbReference>
<dbReference type="PANTHER" id="PTHR19212:SF5">
    <property type="entry name" value="LEUCINE-RICH REPEAT FLIGHTLESS-INTERACTING PROTEIN 1"/>
    <property type="match status" value="1"/>
</dbReference>